<dbReference type="GO" id="GO:0009252">
    <property type="term" value="P:peptidoglycan biosynthetic process"/>
    <property type="evidence" value="ECO:0007669"/>
    <property type="project" value="UniProtKB-UniPathway"/>
</dbReference>
<keyword evidence="5 18" id="KW-0121">Carboxypeptidase</keyword>
<protein>
    <recommendedName>
        <fullName evidence="4">serine-type D-Ala-D-Ala carboxypeptidase</fullName>
        <ecNumber evidence="4">3.4.16.4</ecNumber>
    </recommendedName>
</protein>
<evidence type="ECO:0000256" key="3">
    <source>
        <dbReference type="ARBA" id="ARBA00007164"/>
    </source>
</evidence>
<feature type="active site" description="Proton acceptor" evidence="13">
    <location>
        <position position="65"/>
    </location>
</feature>
<dbReference type="InterPro" id="IPR012907">
    <property type="entry name" value="Peptidase_S11_C"/>
</dbReference>
<evidence type="ECO:0000256" key="9">
    <source>
        <dbReference type="ARBA" id="ARBA00022960"/>
    </source>
</evidence>
<evidence type="ECO:0000256" key="7">
    <source>
        <dbReference type="ARBA" id="ARBA00022729"/>
    </source>
</evidence>
<feature type="domain" description="Peptidase S11 D-Ala-D-Ala carboxypeptidase A C-terminal" evidence="17">
    <location>
        <begin position="278"/>
        <end position="369"/>
    </location>
</feature>
<reference evidence="18 19" key="1">
    <citation type="submission" date="2017-01" db="EMBL/GenBank/DDBJ databases">
        <title>Draft genome sequence of Bacillus oleronius.</title>
        <authorList>
            <person name="Allam M."/>
        </authorList>
    </citation>
    <scope>NUCLEOTIDE SEQUENCE [LARGE SCALE GENOMIC DNA]</scope>
    <source>
        <strain evidence="18 19">DSM 9356</strain>
    </source>
</reference>
<comment type="pathway">
    <text evidence="2">Cell wall biogenesis; peptidoglycan biosynthesis.</text>
</comment>
<evidence type="ECO:0000256" key="5">
    <source>
        <dbReference type="ARBA" id="ARBA00022645"/>
    </source>
</evidence>
<dbReference type="GO" id="GO:0071555">
    <property type="term" value="P:cell wall organization"/>
    <property type="evidence" value="ECO:0007669"/>
    <property type="project" value="UniProtKB-KW"/>
</dbReference>
<evidence type="ECO:0000256" key="16">
    <source>
        <dbReference type="SAM" id="SignalP"/>
    </source>
</evidence>
<dbReference type="Gene3D" id="3.40.710.10">
    <property type="entry name" value="DD-peptidase/beta-lactamase superfamily"/>
    <property type="match status" value="1"/>
</dbReference>
<dbReference type="PANTHER" id="PTHR21581:SF6">
    <property type="entry name" value="TRAFFICKING PROTEIN PARTICLE COMPLEX SUBUNIT 12"/>
    <property type="match status" value="1"/>
</dbReference>
<dbReference type="InterPro" id="IPR015956">
    <property type="entry name" value="Peniciliin-bd_prot_C_sf"/>
</dbReference>
<keyword evidence="19" id="KW-1185">Reference proteome</keyword>
<feature type="signal peptide" evidence="16">
    <location>
        <begin position="1"/>
        <end position="24"/>
    </location>
</feature>
<dbReference type="PRINTS" id="PR00725">
    <property type="entry name" value="DADACBPTASE1"/>
</dbReference>
<gene>
    <name evidence="18" type="ORF">BWZ43_18185</name>
</gene>
<evidence type="ECO:0000259" key="17">
    <source>
        <dbReference type="SMART" id="SM00936"/>
    </source>
</evidence>
<dbReference type="PANTHER" id="PTHR21581">
    <property type="entry name" value="D-ALANYL-D-ALANINE CARBOXYPEPTIDASE"/>
    <property type="match status" value="1"/>
</dbReference>
<accession>A0A8E2IBN7</accession>
<dbReference type="GO" id="GO:0009002">
    <property type="term" value="F:serine-type D-Ala-D-Ala carboxypeptidase activity"/>
    <property type="evidence" value="ECO:0007669"/>
    <property type="project" value="UniProtKB-EC"/>
</dbReference>
<evidence type="ECO:0000313" key="19">
    <source>
        <dbReference type="Proteomes" id="UP000189761"/>
    </source>
</evidence>
<dbReference type="RefSeq" id="WP_078110874.1">
    <property type="nucleotide sequence ID" value="NZ_CP065424.1"/>
</dbReference>
<dbReference type="Gene3D" id="2.60.410.10">
    <property type="entry name" value="D-Ala-D-Ala carboxypeptidase, C-terminal domain"/>
    <property type="match status" value="1"/>
</dbReference>
<evidence type="ECO:0000256" key="15">
    <source>
        <dbReference type="RuleBase" id="RU004016"/>
    </source>
</evidence>
<evidence type="ECO:0000256" key="11">
    <source>
        <dbReference type="ARBA" id="ARBA00023316"/>
    </source>
</evidence>
<feature type="active site" description="Acyl-ester intermediate" evidence="13">
    <location>
        <position position="62"/>
    </location>
</feature>
<proteinExistence type="inferred from homology"/>
<evidence type="ECO:0000256" key="12">
    <source>
        <dbReference type="ARBA" id="ARBA00034000"/>
    </source>
</evidence>
<dbReference type="InterPro" id="IPR037167">
    <property type="entry name" value="Peptidase_S11_C_sf"/>
</dbReference>
<evidence type="ECO:0000256" key="1">
    <source>
        <dbReference type="ARBA" id="ARBA00003217"/>
    </source>
</evidence>
<dbReference type="Proteomes" id="UP000189761">
    <property type="component" value="Unassembled WGS sequence"/>
</dbReference>
<dbReference type="EMBL" id="MTLA01000243">
    <property type="protein sequence ID" value="OOP66976.1"/>
    <property type="molecule type" value="Genomic_DNA"/>
</dbReference>
<evidence type="ECO:0000256" key="6">
    <source>
        <dbReference type="ARBA" id="ARBA00022670"/>
    </source>
</evidence>
<dbReference type="UniPathway" id="UPA00219"/>
<evidence type="ECO:0000256" key="14">
    <source>
        <dbReference type="PIRSR" id="PIRSR618044-2"/>
    </source>
</evidence>
<evidence type="ECO:0000256" key="8">
    <source>
        <dbReference type="ARBA" id="ARBA00022801"/>
    </source>
</evidence>
<dbReference type="GO" id="GO:0006508">
    <property type="term" value="P:proteolysis"/>
    <property type="evidence" value="ECO:0007669"/>
    <property type="project" value="UniProtKB-KW"/>
</dbReference>
<dbReference type="InterPro" id="IPR001967">
    <property type="entry name" value="Peptidase_S11_N"/>
</dbReference>
<dbReference type="SMART" id="SM00936">
    <property type="entry name" value="PBP5_C"/>
    <property type="match status" value="1"/>
</dbReference>
<keyword evidence="6" id="KW-0645">Protease</keyword>
<comment type="caution">
    <text evidence="18">The sequence shown here is derived from an EMBL/GenBank/DDBJ whole genome shotgun (WGS) entry which is preliminary data.</text>
</comment>
<feature type="binding site" evidence="14">
    <location>
        <position position="228"/>
    </location>
    <ligand>
        <name>substrate</name>
    </ligand>
</feature>
<evidence type="ECO:0000256" key="13">
    <source>
        <dbReference type="PIRSR" id="PIRSR618044-1"/>
    </source>
</evidence>
<comment type="similarity">
    <text evidence="3 15">Belongs to the peptidase S11 family.</text>
</comment>
<dbReference type="InterPro" id="IPR012338">
    <property type="entry name" value="Beta-lactam/transpept-like"/>
</dbReference>
<organism evidence="18 19">
    <name type="scientific">Heyndrickxia oleronia</name>
    <dbReference type="NCBI Taxonomy" id="38875"/>
    <lineage>
        <taxon>Bacteria</taxon>
        <taxon>Bacillati</taxon>
        <taxon>Bacillota</taxon>
        <taxon>Bacilli</taxon>
        <taxon>Bacillales</taxon>
        <taxon>Bacillaceae</taxon>
        <taxon>Heyndrickxia</taxon>
    </lineage>
</organism>
<name>A0A8E2IBN7_9BACI</name>
<dbReference type="Pfam" id="PF00768">
    <property type="entry name" value="Peptidase_S11"/>
    <property type="match status" value="1"/>
</dbReference>
<keyword evidence="10" id="KW-0573">Peptidoglycan synthesis</keyword>
<sequence length="387" mass="42890">MKKIFSSIICLLLLTATISLPAFAAEKSTELAADAKSAILIERDTGSILYDKNSHEKLPPASMTKIMTMILIMEALEQNKLSMNEKVRTSEYAASMGGSQIFLETGEEMTVEEMLRGISIGSANDASVAMAEKIAGSEEEFVDMMNKKVKELGLKDTKFQNATGLPEKDHYSSAYDMAMMAKELLRHENITKFTGTYESYLRESTDKKFWLVNTNKLVKFYPGVDGLKTGFTNEAKFCLTATAKKNGMRVVAVVFGAPSTKVRNAQVSKMLDYAFAKYVTHPIYKKGQSLAEVKVSKGDTKKIQSLTSEPISVLTKKGEKIESIKKTIKLNENLKAPVKKGDKIGTITIKKDGKVLAKSNLIASKDVKQAGWWKLFKRSFGMFNKTN</sequence>
<dbReference type="InterPro" id="IPR018044">
    <property type="entry name" value="Peptidase_S11"/>
</dbReference>
<feature type="chain" id="PRO_5034835259" description="serine-type D-Ala-D-Ala carboxypeptidase" evidence="16">
    <location>
        <begin position="25"/>
        <end position="387"/>
    </location>
</feature>
<dbReference type="SUPFAM" id="SSF69189">
    <property type="entry name" value="Penicillin-binding protein associated domain"/>
    <property type="match status" value="1"/>
</dbReference>
<keyword evidence="7 16" id="KW-0732">Signal</keyword>
<feature type="active site" evidence="13">
    <location>
        <position position="122"/>
    </location>
</feature>
<dbReference type="Pfam" id="PF07943">
    <property type="entry name" value="PBP5_C"/>
    <property type="match status" value="1"/>
</dbReference>
<comment type="catalytic activity">
    <reaction evidence="12">
        <text>Preferential cleavage: (Ac)2-L-Lys-D-Ala-|-D-Ala. Also transpeptidation of peptidyl-alanyl moieties that are N-acyl substituents of D-alanine.</text>
        <dbReference type="EC" id="3.4.16.4"/>
    </reaction>
</comment>
<evidence type="ECO:0000256" key="10">
    <source>
        <dbReference type="ARBA" id="ARBA00022984"/>
    </source>
</evidence>
<comment type="function">
    <text evidence="1">Removes C-terminal D-alanyl residues from sugar-peptide cell wall precursors.</text>
</comment>
<keyword evidence="8" id="KW-0378">Hydrolase</keyword>
<dbReference type="GO" id="GO:0008360">
    <property type="term" value="P:regulation of cell shape"/>
    <property type="evidence" value="ECO:0007669"/>
    <property type="project" value="UniProtKB-KW"/>
</dbReference>
<evidence type="ECO:0000256" key="2">
    <source>
        <dbReference type="ARBA" id="ARBA00004752"/>
    </source>
</evidence>
<evidence type="ECO:0000256" key="4">
    <source>
        <dbReference type="ARBA" id="ARBA00012448"/>
    </source>
</evidence>
<dbReference type="AlphaFoldDB" id="A0A8E2IBN7"/>
<dbReference type="SUPFAM" id="SSF56601">
    <property type="entry name" value="beta-lactamase/transpeptidase-like"/>
    <property type="match status" value="1"/>
</dbReference>
<dbReference type="EC" id="3.4.16.4" evidence="4"/>
<evidence type="ECO:0000313" key="18">
    <source>
        <dbReference type="EMBL" id="OOP66976.1"/>
    </source>
</evidence>
<keyword evidence="9" id="KW-0133">Cell shape</keyword>
<keyword evidence="11" id="KW-0961">Cell wall biogenesis/degradation</keyword>